<keyword evidence="1" id="KW-0812">Transmembrane</keyword>
<proteinExistence type="predicted"/>
<dbReference type="STRING" id="97481.SAMN05444853_11311"/>
<evidence type="ECO:0000256" key="1">
    <source>
        <dbReference type="SAM" id="Phobius"/>
    </source>
</evidence>
<evidence type="ECO:0000313" key="3">
    <source>
        <dbReference type="Proteomes" id="UP000198883"/>
    </source>
</evidence>
<accession>A0A1H7XLK7</accession>
<organism evidence="2 3">
    <name type="scientific">Phocoenobacter skyensis</name>
    <dbReference type="NCBI Taxonomy" id="97481"/>
    <lineage>
        <taxon>Bacteria</taxon>
        <taxon>Pseudomonadati</taxon>
        <taxon>Pseudomonadota</taxon>
        <taxon>Gammaproteobacteria</taxon>
        <taxon>Pasteurellales</taxon>
        <taxon>Pasteurellaceae</taxon>
        <taxon>Phocoenobacter</taxon>
    </lineage>
</organism>
<evidence type="ECO:0000313" key="2">
    <source>
        <dbReference type="EMBL" id="SEM34067.1"/>
    </source>
</evidence>
<protein>
    <submittedName>
        <fullName evidence="2">Uncharacterized protein</fullName>
    </submittedName>
</protein>
<dbReference type="AlphaFoldDB" id="A0A1H7XLK7"/>
<dbReference type="Proteomes" id="UP000198883">
    <property type="component" value="Unassembled WGS sequence"/>
</dbReference>
<dbReference type="EMBL" id="FOBN01000013">
    <property type="protein sequence ID" value="SEM34067.1"/>
    <property type="molecule type" value="Genomic_DNA"/>
</dbReference>
<dbReference type="RefSeq" id="WP_090921882.1">
    <property type="nucleotide sequence ID" value="NZ_CP016180.1"/>
</dbReference>
<keyword evidence="1" id="KW-1133">Transmembrane helix</keyword>
<gene>
    <name evidence="2" type="ORF">SAMN05444853_11311</name>
</gene>
<reference evidence="3" key="1">
    <citation type="submission" date="2016-10" db="EMBL/GenBank/DDBJ databases">
        <authorList>
            <person name="Varghese N."/>
            <person name="Submissions S."/>
        </authorList>
    </citation>
    <scope>NUCLEOTIDE SEQUENCE [LARGE SCALE GENOMIC DNA]</scope>
    <source>
        <strain evidence="3">DSM 24204</strain>
    </source>
</reference>
<dbReference type="GeneID" id="83544526"/>
<keyword evidence="1" id="KW-0472">Membrane</keyword>
<sequence length="87" mass="10687">MKVDKFWGNKPVTRYIIFWVAHFIAILLTPFIIFYEILKVILKHFLCIPQLVKNSLNEDMSFLRLEYCEFVYFEKELRADIKEKYFK</sequence>
<name>A0A1H7XLK7_9PAST</name>
<feature type="transmembrane region" description="Helical" evidence="1">
    <location>
        <begin position="12"/>
        <end position="35"/>
    </location>
</feature>